<evidence type="ECO:0000256" key="1">
    <source>
        <dbReference type="SAM" id="Phobius"/>
    </source>
</evidence>
<keyword evidence="1" id="KW-0812">Transmembrane</keyword>
<dbReference type="RefSeq" id="XP_001431447.1">
    <property type="nucleotide sequence ID" value="XM_001431410.1"/>
</dbReference>
<dbReference type="HOGENOM" id="CLU_1707677_0_0_1"/>
<gene>
    <name evidence="2" type="ORF">GSPATT00005901001</name>
</gene>
<evidence type="ECO:0008006" key="4">
    <source>
        <dbReference type="Google" id="ProtNLM"/>
    </source>
</evidence>
<evidence type="ECO:0000313" key="3">
    <source>
        <dbReference type="Proteomes" id="UP000000600"/>
    </source>
</evidence>
<dbReference type="InParanoid" id="A0BZT2"/>
<keyword evidence="1" id="KW-1133">Transmembrane helix</keyword>
<dbReference type="Proteomes" id="UP000000600">
    <property type="component" value="Unassembled WGS sequence"/>
</dbReference>
<dbReference type="KEGG" id="ptm:GSPATT00005901001"/>
<protein>
    <recommendedName>
        <fullName evidence="4">Transmembrane protein</fullName>
    </recommendedName>
</protein>
<evidence type="ECO:0000313" key="2">
    <source>
        <dbReference type="EMBL" id="CAK64049.1"/>
    </source>
</evidence>
<sequence>MTPAFLSQRGRQFNMLFILTTALYLVYICPVQSYFIQHLQLMSSFGINIQSIKIIKLINDLQWIFQSSNKMLLNCCITLQQLFIPEVVLEIQFSNLWSSKCRTKVHNLQGQGLKKKRPNVKFREQSFFKSYNKFLEIQELNPQLRFSQFTQNEQ</sequence>
<dbReference type="AlphaFoldDB" id="A0BZT2"/>
<feature type="transmembrane region" description="Helical" evidence="1">
    <location>
        <begin position="12"/>
        <end position="35"/>
    </location>
</feature>
<reference evidence="2 3" key="1">
    <citation type="journal article" date="2006" name="Nature">
        <title>Global trends of whole-genome duplications revealed by the ciliate Paramecium tetraurelia.</title>
        <authorList>
            <consortium name="Genoscope"/>
            <person name="Aury J.-M."/>
            <person name="Jaillon O."/>
            <person name="Duret L."/>
            <person name="Noel B."/>
            <person name="Jubin C."/>
            <person name="Porcel B.M."/>
            <person name="Segurens B."/>
            <person name="Daubin V."/>
            <person name="Anthouard V."/>
            <person name="Aiach N."/>
            <person name="Arnaiz O."/>
            <person name="Billaut A."/>
            <person name="Beisson J."/>
            <person name="Blanc I."/>
            <person name="Bouhouche K."/>
            <person name="Camara F."/>
            <person name="Duharcourt S."/>
            <person name="Guigo R."/>
            <person name="Gogendeau D."/>
            <person name="Katinka M."/>
            <person name="Keller A.-M."/>
            <person name="Kissmehl R."/>
            <person name="Klotz C."/>
            <person name="Koll F."/>
            <person name="Le Moue A."/>
            <person name="Lepere C."/>
            <person name="Malinsky S."/>
            <person name="Nowacki M."/>
            <person name="Nowak J.K."/>
            <person name="Plattner H."/>
            <person name="Poulain J."/>
            <person name="Ruiz F."/>
            <person name="Serrano V."/>
            <person name="Zagulski M."/>
            <person name="Dessen P."/>
            <person name="Betermier M."/>
            <person name="Weissenbach J."/>
            <person name="Scarpelli C."/>
            <person name="Schachter V."/>
            <person name="Sperling L."/>
            <person name="Meyer E."/>
            <person name="Cohen J."/>
            <person name="Wincker P."/>
        </authorList>
    </citation>
    <scope>NUCLEOTIDE SEQUENCE [LARGE SCALE GENOMIC DNA]</scope>
    <source>
        <strain evidence="2 3">Stock d4-2</strain>
    </source>
</reference>
<proteinExistence type="predicted"/>
<organism evidence="2 3">
    <name type="scientific">Paramecium tetraurelia</name>
    <dbReference type="NCBI Taxonomy" id="5888"/>
    <lineage>
        <taxon>Eukaryota</taxon>
        <taxon>Sar</taxon>
        <taxon>Alveolata</taxon>
        <taxon>Ciliophora</taxon>
        <taxon>Intramacronucleata</taxon>
        <taxon>Oligohymenophorea</taxon>
        <taxon>Peniculida</taxon>
        <taxon>Parameciidae</taxon>
        <taxon>Paramecium</taxon>
    </lineage>
</organism>
<dbReference type="EMBL" id="CT868030">
    <property type="protein sequence ID" value="CAK64049.1"/>
    <property type="molecule type" value="Genomic_DNA"/>
</dbReference>
<accession>A0BZT2</accession>
<dbReference type="GeneID" id="5017231"/>
<name>A0BZT2_PARTE</name>
<keyword evidence="1" id="KW-0472">Membrane</keyword>
<keyword evidence="3" id="KW-1185">Reference proteome</keyword>